<feature type="chain" id="PRO_5047389624" description="DUF4148 domain-containing protein" evidence="1">
    <location>
        <begin position="23"/>
        <end position="106"/>
    </location>
</feature>
<comment type="caution">
    <text evidence="2">The sequence shown here is derived from an EMBL/GenBank/DDBJ whole genome shotgun (WGS) entry which is preliminary data.</text>
</comment>
<gene>
    <name evidence="2" type="ORF">FGK64_06700</name>
</gene>
<dbReference type="Proteomes" id="UP001191082">
    <property type="component" value="Unassembled WGS sequence"/>
</dbReference>
<proteinExistence type="predicted"/>
<dbReference type="EMBL" id="VCPC01000001">
    <property type="protein sequence ID" value="TMV15634.1"/>
    <property type="molecule type" value="Genomic_DNA"/>
</dbReference>
<organism evidence="2 3">
    <name type="scientific">Arenibacterium halophilum</name>
    <dbReference type="NCBI Taxonomy" id="2583821"/>
    <lineage>
        <taxon>Bacteria</taxon>
        <taxon>Pseudomonadati</taxon>
        <taxon>Pseudomonadota</taxon>
        <taxon>Alphaproteobacteria</taxon>
        <taxon>Rhodobacterales</taxon>
        <taxon>Paracoccaceae</taxon>
        <taxon>Arenibacterium</taxon>
    </lineage>
</organism>
<feature type="signal peptide" evidence="1">
    <location>
        <begin position="1"/>
        <end position="22"/>
    </location>
</feature>
<sequence length="106" mass="10812">MNALSRLSVFTLAVVFAAPAFAGDQPAVIKPPYLPVYTTTGVDPVHYRFDTLKGGPVSAPTATATTATGATGNASVARVNAPAGRAQSSDALYAHVLAEAKARGLR</sequence>
<evidence type="ECO:0008006" key="4">
    <source>
        <dbReference type="Google" id="ProtNLM"/>
    </source>
</evidence>
<accession>A0ABY2XF38</accession>
<evidence type="ECO:0000256" key="1">
    <source>
        <dbReference type="SAM" id="SignalP"/>
    </source>
</evidence>
<evidence type="ECO:0000313" key="3">
    <source>
        <dbReference type="Proteomes" id="UP001191082"/>
    </source>
</evidence>
<dbReference type="RefSeq" id="WP_138862976.1">
    <property type="nucleotide sequence ID" value="NZ_VCPC01000001.1"/>
</dbReference>
<protein>
    <recommendedName>
        <fullName evidence="4">DUF4148 domain-containing protein</fullName>
    </recommendedName>
</protein>
<name>A0ABY2XF38_9RHOB</name>
<evidence type="ECO:0000313" key="2">
    <source>
        <dbReference type="EMBL" id="TMV15634.1"/>
    </source>
</evidence>
<keyword evidence="3" id="KW-1185">Reference proteome</keyword>
<reference evidence="2 3" key="1">
    <citation type="submission" date="2019-05" db="EMBL/GenBank/DDBJ databases">
        <title>Marivita sp. nov. isolated from sea sediment.</title>
        <authorList>
            <person name="Kim W."/>
        </authorList>
    </citation>
    <scope>NUCLEOTIDE SEQUENCE [LARGE SCALE GENOMIC DNA]</scope>
    <source>
        <strain evidence="2 3">CAU 1492</strain>
    </source>
</reference>
<keyword evidence="1" id="KW-0732">Signal</keyword>